<dbReference type="InterPro" id="IPR030383">
    <property type="entry name" value="G_VLIG_dom"/>
</dbReference>
<dbReference type="PANTHER" id="PTHR14819">
    <property type="entry name" value="GTP-BINDING"/>
    <property type="match status" value="1"/>
</dbReference>
<evidence type="ECO:0000313" key="4">
    <source>
        <dbReference type="RefSeq" id="XP_032832398.1"/>
    </source>
</evidence>
<dbReference type="Pfam" id="PF25974">
    <property type="entry name" value="URGCP_9th"/>
    <property type="match status" value="1"/>
</dbReference>
<keyword evidence="3" id="KW-1185">Reference proteome</keyword>
<proteinExistence type="inferred from homology"/>
<feature type="domain" description="VLIG-type G" evidence="2">
    <location>
        <begin position="532"/>
        <end position="777"/>
    </location>
</feature>
<dbReference type="Gene3D" id="3.40.50.300">
    <property type="entry name" value="P-loop containing nucleotide triphosphate hydrolases"/>
    <property type="match status" value="1"/>
</dbReference>
<dbReference type="Pfam" id="PF25496">
    <property type="entry name" value="URGCP"/>
    <property type="match status" value="1"/>
</dbReference>
<dbReference type="KEGG" id="pmrn:116955431"/>
<comment type="similarity">
    <text evidence="1">Belongs to the TRAFAC class dynamin-like GTPase superfamily. Very large inducible GTPase (VLIG) family.</text>
</comment>
<sequence>MHFLHGIFAANSNSRTTELSSGNVIAEVQPEKAEDEFAFLTERHTATTLRCNSISILDLTAAVFLCADRCLQQAIMVKMSLCQFALPLLLPDSNKGTLTFLLWAMRSVTHIWRPHEKMSSRGHVEDSVARAKMPMMSFVRIGNCKVSKSEVINMFLSNGQHDLFVHRNMICRDSDRKIANGVVEVCFSLPRGNENSDLFRDIVAVFNLRGDAKDSPIQLEFLKRTSGVLFVFVEKVGESESTFLTSNFDPNSKPFLVLDSERAAEEETRRKLLCVCKHLKLEKKNVFLGEDFTRITFKETFKKFVVDAVRTIESKKESLQEAIGTASALKIVIDEGENDLRIIRESLKNVTDYIMKPGTCSIKELMLPRQGKLWHDWAKLDKEQWRLNKISKRKCKEYRANIETVKHKLREQQSKLELSPPMQIFVRELTKSSKTNLLFLQSLKVELDSLSRTPGLLLSLSVEHFMRELAQIYEASKACDAAPPGSQALPSVMAQLLLDGFPLELMDGEAGCIPMDWVTDVLHEVCRMLGEEVRMPVLSVLGMQSTGKSTLLNIMFGLQFDVSSGRCTRGMFAYLVPVDALLREKLQCDFFLVIDSEGLNSTEDSPHRPTGERDAELATLLIGLSDIVLFNLRMENAEELKDILGTALRAIVQMIDAGKKPSCMFIHQCSGDLSAHDKNAEGRESILRLLEESAVEAMKLKGRDTVVKHFSEFMEYDMVNDNCYLPELWTSGLLVKPINAEYSDKVLDLQKNILEKFKSKKYTHTLSEFSDWLNIIWTAMKKEILIFSFKNFDVINPYNQLCSKYSDWETKLSTKVDTWLNVAENKISNSKHTELDELCAELEGQLKKEFSENEGQFMELLQDIFDKSTDAHLLLKYKDDFLDSYVMFTENVRLEALKKYENKRFEALGKYDRRENSQKSHAFVVSHFTQRIVECIQQLLQNYKNNCAELFENSFQGDFSRIWSESVSLLENKEIQADIEKILSKDDNCRKRLSAEPLCDLGKTTFNIRDAEHKLSTSEMHRSWTSISTFVSDVVRDCTAFIEGYANTKISYSSKQWDELLAHIDSLLNAEYKGCNSQLKVDIKLYVCSIAVEAFTRLDKALLEHRLSDIKNTARDLLGQMCQSGDERQNIAAAICQCFIKPALVRSIHQQLGTRLVKIIRGKSNAFSSRKHLHMNVLLYVLMEEDFTLFLNFIRSHQDVTHDWVKNYVIHFCKECEFLNWHNICLEKKHIVEQFKSKIANSMTAVKAAQSIPATVADLFRSLKEFLAEDIVFQHLELLKIFDLYPLVDAQSLDKLLAMVVAQLGVVICKVQPNCGDTCDIENTLQDLRVRPHRQLLWMLRGCGQQCPLCGAPCDRGGGNHREHAATIHYPQGLMGRRHHDGTFMCDVCTTSMARKKNGRMGEHTFCNADTGKMPVKFNNLRDLYKDWNIPPDPDLENPLFWKLVLHHFNDKLAQHYGVGKAEIPPEWGCITTQCVKDDLCERYFGRPGVVDNVVKGVKQNSPNYHHNKITLKKYKNL</sequence>
<gene>
    <name evidence="4" type="primary">LOC116955431</name>
</gene>
<evidence type="ECO:0000313" key="3">
    <source>
        <dbReference type="Proteomes" id="UP001318040"/>
    </source>
</evidence>
<dbReference type="PANTHER" id="PTHR14819:SF9">
    <property type="entry name" value="UP-REGULATOR OF CELL PROLIFERATION-LIKE"/>
    <property type="match status" value="1"/>
</dbReference>
<name>A0AAJ7UCT0_PETMA</name>
<dbReference type="InterPro" id="IPR058641">
    <property type="entry name" value="GVIN1_dom"/>
</dbReference>
<dbReference type="SUPFAM" id="SSF52540">
    <property type="entry name" value="P-loop containing nucleoside triphosphate hydrolases"/>
    <property type="match status" value="1"/>
</dbReference>
<dbReference type="RefSeq" id="XP_032832398.1">
    <property type="nucleotide sequence ID" value="XM_032976507.1"/>
</dbReference>
<organism evidence="3 4">
    <name type="scientific">Petromyzon marinus</name>
    <name type="common">Sea lamprey</name>
    <dbReference type="NCBI Taxonomy" id="7757"/>
    <lineage>
        <taxon>Eukaryota</taxon>
        <taxon>Metazoa</taxon>
        <taxon>Chordata</taxon>
        <taxon>Craniata</taxon>
        <taxon>Vertebrata</taxon>
        <taxon>Cyclostomata</taxon>
        <taxon>Hyperoartia</taxon>
        <taxon>Petromyzontiformes</taxon>
        <taxon>Petromyzontidae</taxon>
        <taxon>Petromyzon</taxon>
    </lineage>
</organism>
<dbReference type="InterPro" id="IPR027417">
    <property type="entry name" value="P-loop_NTPase"/>
</dbReference>
<evidence type="ECO:0000256" key="1">
    <source>
        <dbReference type="ARBA" id="ARBA00006828"/>
    </source>
</evidence>
<dbReference type="GO" id="GO:0005525">
    <property type="term" value="F:GTP binding"/>
    <property type="evidence" value="ECO:0007669"/>
    <property type="project" value="InterPro"/>
</dbReference>
<protein>
    <submittedName>
        <fullName evidence="4">Interferon-induced very large GTPase 1-like</fullName>
    </submittedName>
</protein>
<accession>A0AAJ7UCT0</accession>
<dbReference type="PROSITE" id="PS51717">
    <property type="entry name" value="G_VLIG"/>
    <property type="match status" value="1"/>
</dbReference>
<dbReference type="Pfam" id="PF25683">
    <property type="entry name" value="URGCP_GTPase"/>
    <property type="match status" value="1"/>
</dbReference>
<dbReference type="Proteomes" id="UP001318040">
    <property type="component" value="Chromosome 59"/>
</dbReference>
<reference evidence="4" key="1">
    <citation type="submission" date="2025-08" db="UniProtKB">
        <authorList>
            <consortium name="RefSeq"/>
        </authorList>
    </citation>
    <scope>IDENTIFICATION</scope>
    <source>
        <tissue evidence="4">Sperm</tissue>
    </source>
</reference>
<dbReference type="InterPro" id="IPR052986">
    <property type="entry name" value="VLIG_GTPase"/>
</dbReference>
<evidence type="ECO:0000259" key="2">
    <source>
        <dbReference type="PROSITE" id="PS51717"/>
    </source>
</evidence>
<dbReference type="InterPro" id="IPR057365">
    <property type="entry name" value="URGCP"/>
</dbReference>